<dbReference type="OrthoDB" id="9797092at2"/>
<proteinExistence type="inferred from homology"/>
<dbReference type="InterPro" id="IPR012827">
    <property type="entry name" value="Hemerythrin_metal-bd"/>
</dbReference>
<organism evidence="5 6">
    <name type="scientific">Thermotalea metallivorans</name>
    <dbReference type="NCBI Taxonomy" id="520762"/>
    <lineage>
        <taxon>Bacteria</taxon>
        <taxon>Bacillati</taxon>
        <taxon>Bacillota</taxon>
        <taxon>Clostridia</taxon>
        <taxon>Peptostreptococcales</taxon>
        <taxon>Thermotaleaceae</taxon>
        <taxon>Thermotalea</taxon>
    </lineage>
</organism>
<sequence length="137" mass="16633">MFKWKDIFSCNVAEIDKQHQKLFELGTKLYQIISIKDGSDHYDEIMEVLEELKNYTIYHFQYEEQLMEQYGYEELALHKEEHKAFINKILALEAQDIDEEQRKVTMDLIVFISNWIEQHILKSDFRYKDCLNRQGVF</sequence>
<dbReference type="SUPFAM" id="SSF47188">
    <property type="entry name" value="Hemerythrin-like"/>
    <property type="match status" value="1"/>
</dbReference>
<keyword evidence="2" id="KW-0479">Metal-binding</keyword>
<dbReference type="Proteomes" id="UP000070456">
    <property type="component" value="Unassembled WGS sequence"/>
</dbReference>
<dbReference type="Gene3D" id="1.20.120.50">
    <property type="entry name" value="Hemerythrin-like"/>
    <property type="match status" value="1"/>
</dbReference>
<keyword evidence="6" id="KW-1185">Reference proteome</keyword>
<reference evidence="5 6" key="1">
    <citation type="submission" date="2015-12" db="EMBL/GenBank/DDBJ databases">
        <title>Draft genome sequence of the thermoanaerobe Thermotalea metallivorans, an isolate from the runoff channel of the Great Artesian Basin, Australia.</title>
        <authorList>
            <person name="Patel B.K."/>
        </authorList>
    </citation>
    <scope>NUCLEOTIDE SEQUENCE [LARGE SCALE GENOMIC DNA]</scope>
    <source>
        <strain evidence="5 6">B2-1</strain>
    </source>
</reference>
<dbReference type="Pfam" id="PF01814">
    <property type="entry name" value="Hemerythrin"/>
    <property type="match status" value="1"/>
</dbReference>
<dbReference type="PROSITE" id="PS00550">
    <property type="entry name" value="HEMERYTHRINS"/>
    <property type="match status" value="1"/>
</dbReference>
<dbReference type="InterPro" id="IPR016131">
    <property type="entry name" value="Haemerythrin_Fe_BS"/>
</dbReference>
<evidence type="ECO:0000313" key="5">
    <source>
        <dbReference type="EMBL" id="KXG77087.1"/>
    </source>
</evidence>
<dbReference type="NCBIfam" id="TIGR02481">
    <property type="entry name" value="hemeryth_dom"/>
    <property type="match status" value="1"/>
</dbReference>
<evidence type="ECO:0000259" key="4">
    <source>
        <dbReference type="Pfam" id="PF01814"/>
    </source>
</evidence>
<evidence type="ECO:0000256" key="1">
    <source>
        <dbReference type="ARBA" id="ARBA00010587"/>
    </source>
</evidence>
<dbReference type="AlphaFoldDB" id="A0A140L962"/>
<dbReference type="InterPro" id="IPR035938">
    <property type="entry name" value="Hemerythrin-like_sf"/>
</dbReference>
<evidence type="ECO:0000256" key="2">
    <source>
        <dbReference type="ARBA" id="ARBA00022723"/>
    </source>
</evidence>
<protein>
    <submittedName>
        <fullName evidence="5">Bacteriohemerythrin</fullName>
    </submittedName>
</protein>
<accession>A0A140L962</accession>
<dbReference type="NCBIfam" id="NF033749">
    <property type="entry name" value="bact_hemeryth"/>
    <property type="match status" value="1"/>
</dbReference>
<dbReference type="InterPro" id="IPR050669">
    <property type="entry name" value="Hemerythrin"/>
</dbReference>
<dbReference type="CDD" id="cd12107">
    <property type="entry name" value="Hemerythrin"/>
    <property type="match status" value="1"/>
</dbReference>
<dbReference type="STRING" id="520762.AN619_06150"/>
<dbReference type="PANTHER" id="PTHR37164:SF1">
    <property type="entry name" value="BACTERIOHEMERYTHRIN"/>
    <property type="match status" value="1"/>
</dbReference>
<evidence type="ECO:0000313" key="6">
    <source>
        <dbReference type="Proteomes" id="UP000070456"/>
    </source>
</evidence>
<gene>
    <name evidence="5" type="ORF">AN619_06150</name>
</gene>
<comment type="similarity">
    <text evidence="1">Belongs to the hemerythrin family.</text>
</comment>
<dbReference type="PANTHER" id="PTHR37164">
    <property type="entry name" value="BACTERIOHEMERYTHRIN"/>
    <property type="match status" value="1"/>
</dbReference>
<keyword evidence="3" id="KW-0408">Iron</keyword>
<dbReference type="InterPro" id="IPR012312">
    <property type="entry name" value="Hemerythrin-like"/>
</dbReference>
<feature type="domain" description="Hemerythrin-like" evidence="4">
    <location>
        <begin position="12"/>
        <end position="128"/>
    </location>
</feature>
<name>A0A140L962_9FIRM</name>
<dbReference type="GO" id="GO:0046872">
    <property type="term" value="F:metal ion binding"/>
    <property type="evidence" value="ECO:0007669"/>
    <property type="project" value="UniProtKB-KW"/>
</dbReference>
<comment type="caution">
    <text evidence="5">The sequence shown here is derived from an EMBL/GenBank/DDBJ whole genome shotgun (WGS) entry which is preliminary data.</text>
</comment>
<dbReference type="RefSeq" id="WP_068554979.1">
    <property type="nucleotide sequence ID" value="NZ_LOEE01000019.1"/>
</dbReference>
<dbReference type="EMBL" id="LOEE01000019">
    <property type="protein sequence ID" value="KXG77087.1"/>
    <property type="molecule type" value="Genomic_DNA"/>
</dbReference>
<evidence type="ECO:0000256" key="3">
    <source>
        <dbReference type="ARBA" id="ARBA00023004"/>
    </source>
</evidence>